<evidence type="ECO:0000313" key="1">
    <source>
        <dbReference type="EMBL" id="EPS97210.1"/>
    </source>
</evidence>
<dbReference type="InParanoid" id="S8F6F6"/>
<protein>
    <submittedName>
        <fullName evidence="1">Uncharacterized protein</fullName>
    </submittedName>
</protein>
<reference evidence="1 2" key="1">
    <citation type="journal article" date="2012" name="Science">
        <title>The Paleozoic origin of enzymatic lignin decomposition reconstructed from 31 fungal genomes.</title>
        <authorList>
            <person name="Floudas D."/>
            <person name="Binder M."/>
            <person name="Riley R."/>
            <person name="Barry K."/>
            <person name="Blanchette R.A."/>
            <person name="Henrissat B."/>
            <person name="Martinez A.T."/>
            <person name="Otillar R."/>
            <person name="Spatafora J.W."/>
            <person name="Yadav J.S."/>
            <person name="Aerts A."/>
            <person name="Benoit I."/>
            <person name="Boyd A."/>
            <person name="Carlson A."/>
            <person name="Copeland A."/>
            <person name="Coutinho P.M."/>
            <person name="de Vries R.P."/>
            <person name="Ferreira P."/>
            <person name="Findley K."/>
            <person name="Foster B."/>
            <person name="Gaskell J."/>
            <person name="Glotzer D."/>
            <person name="Gorecki P."/>
            <person name="Heitman J."/>
            <person name="Hesse C."/>
            <person name="Hori C."/>
            <person name="Igarashi K."/>
            <person name="Jurgens J.A."/>
            <person name="Kallen N."/>
            <person name="Kersten P."/>
            <person name="Kohler A."/>
            <person name="Kuees U."/>
            <person name="Kumar T.K.A."/>
            <person name="Kuo A."/>
            <person name="LaButti K."/>
            <person name="Larrondo L.F."/>
            <person name="Lindquist E."/>
            <person name="Ling A."/>
            <person name="Lombard V."/>
            <person name="Lucas S."/>
            <person name="Lundell T."/>
            <person name="Martin R."/>
            <person name="McLaughlin D.J."/>
            <person name="Morgenstern I."/>
            <person name="Morin E."/>
            <person name="Murat C."/>
            <person name="Nagy L.G."/>
            <person name="Nolan M."/>
            <person name="Ohm R.A."/>
            <person name="Patyshakuliyeva A."/>
            <person name="Rokas A."/>
            <person name="Ruiz-Duenas F.J."/>
            <person name="Sabat G."/>
            <person name="Salamov A."/>
            <person name="Samejima M."/>
            <person name="Schmutz J."/>
            <person name="Slot J.C."/>
            <person name="St John F."/>
            <person name="Stenlid J."/>
            <person name="Sun H."/>
            <person name="Sun S."/>
            <person name="Syed K."/>
            <person name="Tsang A."/>
            <person name="Wiebenga A."/>
            <person name="Young D."/>
            <person name="Pisabarro A."/>
            <person name="Eastwood D.C."/>
            <person name="Martin F."/>
            <person name="Cullen D."/>
            <person name="Grigoriev I.V."/>
            <person name="Hibbett D.S."/>
        </authorList>
    </citation>
    <scope>NUCLEOTIDE SEQUENCE</scope>
    <source>
        <strain evidence="2">FP-58527</strain>
    </source>
</reference>
<accession>S8F6F6</accession>
<name>S8F6F6_FOMSC</name>
<dbReference type="EMBL" id="KE504178">
    <property type="protein sequence ID" value="EPS97210.1"/>
    <property type="molecule type" value="Genomic_DNA"/>
</dbReference>
<sequence>YANELKSLGYGYPLWYPEPSKNGEVQIGDVGYIEDGQFQRWFNVMADADDKCN</sequence>
<gene>
    <name evidence="1" type="ORF">FOMPIDRAFT_1095592</name>
</gene>
<keyword evidence="2" id="KW-1185">Reference proteome</keyword>
<organism evidence="1 2">
    <name type="scientific">Fomitopsis schrenkii</name>
    <name type="common">Brown rot fungus</name>
    <dbReference type="NCBI Taxonomy" id="2126942"/>
    <lineage>
        <taxon>Eukaryota</taxon>
        <taxon>Fungi</taxon>
        <taxon>Dikarya</taxon>
        <taxon>Basidiomycota</taxon>
        <taxon>Agaricomycotina</taxon>
        <taxon>Agaricomycetes</taxon>
        <taxon>Polyporales</taxon>
        <taxon>Fomitopsis</taxon>
    </lineage>
</organism>
<dbReference type="HOGENOM" id="CLU_3074196_0_0_1"/>
<dbReference type="AlphaFoldDB" id="S8F6F6"/>
<evidence type="ECO:0000313" key="2">
    <source>
        <dbReference type="Proteomes" id="UP000015241"/>
    </source>
</evidence>
<dbReference type="STRING" id="743788.S8F6F6"/>
<feature type="non-terminal residue" evidence="1">
    <location>
        <position position="1"/>
    </location>
</feature>
<feature type="non-terminal residue" evidence="1">
    <location>
        <position position="53"/>
    </location>
</feature>
<dbReference type="OrthoDB" id="3222453at2759"/>
<proteinExistence type="predicted"/>
<dbReference type="Proteomes" id="UP000015241">
    <property type="component" value="Unassembled WGS sequence"/>
</dbReference>